<accession>A0A0P0C509</accession>
<reference evidence="1 2" key="1">
    <citation type="submission" date="2015-08" db="EMBL/GenBank/DDBJ databases">
        <title>Complete genome sequence of Rufibacter tibetensis strain 1351t, a radiation-resistant bacterium from tibet plateau.</title>
        <authorList>
            <person name="Dai J."/>
        </authorList>
    </citation>
    <scope>NUCLEOTIDE SEQUENCE [LARGE SCALE GENOMIC DNA]</scope>
    <source>
        <strain evidence="1 2">1351</strain>
    </source>
</reference>
<proteinExistence type="predicted"/>
<dbReference type="Proteomes" id="UP000061382">
    <property type="component" value="Chromosome"/>
</dbReference>
<dbReference type="STRING" id="512763.DC20_04020"/>
<name>A0A0P0C509_9BACT</name>
<dbReference type="RefSeq" id="WP_062542660.1">
    <property type="nucleotide sequence ID" value="NZ_CP012643.1"/>
</dbReference>
<dbReference type="KEGG" id="rti:DC20_04020"/>
<dbReference type="PATRIC" id="fig|512763.3.peg.892"/>
<evidence type="ECO:0000313" key="1">
    <source>
        <dbReference type="EMBL" id="ALI98302.1"/>
    </source>
</evidence>
<keyword evidence="2" id="KW-1185">Reference proteome</keyword>
<dbReference type="EMBL" id="CP012643">
    <property type="protein sequence ID" value="ALI98302.1"/>
    <property type="molecule type" value="Genomic_DNA"/>
</dbReference>
<evidence type="ECO:0000313" key="2">
    <source>
        <dbReference type="Proteomes" id="UP000061382"/>
    </source>
</evidence>
<organism evidence="1 2">
    <name type="scientific">Rufibacter tibetensis</name>
    <dbReference type="NCBI Taxonomy" id="512763"/>
    <lineage>
        <taxon>Bacteria</taxon>
        <taxon>Pseudomonadati</taxon>
        <taxon>Bacteroidota</taxon>
        <taxon>Cytophagia</taxon>
        <taxon>Cytophagales</taxon>
        <taxon>Hymenobacteraceae</taxon>
        <taxon>Rufibacter</taxon>
    </lineage>
</organism>
<dbReference type="OrthoDB" id="370799at2"/>
<sequence length="94" mass="10907">MDFAAFQQSVSAATPPADASVYLQALWYDAHGNWGKGHELIQDLPDHNAAWIHAYFHRKEGDLWNADYWYRRAGKTRPTSTLQEEWEQLVQAFL</sequence>
<gene>
    <name evidence="1" type="ORF">DC20_04020</name>
</gene>
<dbReference type="AlphaFoldDB" id="A0A0P0C509"/>
<protein>
    <submittedName>
        <fullName evidence="1">Uncharacterized protein</fullName>
    </submittedName>
</protein>